<keyword evidence="14" id="KW-1185">Reference proteome</keyword>
<dbReference type="Gene3D" id="1.50.40.10">
    <property type="entry name" value="Mitochondrial carrier domain"/>
    <property type="match status" value="1"/>
</dbReference>
<keyword evidence="5" id="KW-0677">Repeat</keyword>
<evidence type="ECO:0000256" key="5">
    <source>
        <dbReference type="ARBA" id="ARBA00022737"/>
    </source>
</evidence>
<accession>A0A5B8MRR1</accession>
<dbReference type="GO" id="GO:0005743">
    <property type="term" value="C:mitochondrial inner membrane"/>
    <property type="evidence" value="ECO:0007669"/>
    <property type="project" value="UniProtKB-SubCell"/>
</dbReference>
<keyword evidence="9 10" id="KW-0472">Membrane</keyword>
<evidence type="ECO:0000256" key="10">
    <source>
        <dbReference type="PROSITE-ProRule" id="PRU00282"/>
    </source>
</evidence>
<feature type="region of interest" description="Disordered" evidence="12">
    <location>
        <begin position="324"/>
        <end position="371"/>
    </location>
</feature>
<keyword evidence="7" id="KW-1133">Transmembrane helix</keyword>
<dbReference type="EMBL" id="CP031040">
    <property type="protein sequence ID" value="QDZ22100.1"/>
    <property type="molecule type" value="Genomic_DNA"/>
</dbReference>
<evidence type="ECO:0000313" key="13">
    <source>
        <dbReference type="EMBL" id="QDZ22100.1"/>
    </source>
</evidence>
<evidence type="ECO:0000256" key="6">
    <source>
        <dbReference type="ARBA" id="ARBA00022792"/>
    </source>
</evidence>
<dbReference type="AlphaFoldDB" id="A0A5B8MRR1"/>
<reference evidence="13 14" key="1">
    <citation type="submission" date="2018-07" db="EMBL/GenBank/DDBJ databases">
        <title>The complete nuclear genome of the prasinophyte Chloropicon primus (CCMP1205).</title>
        <authorList>
            <person name="Pombert J.-F."/>
            <person name="Otis C."/>
            <person name="Turmel M."/>
            <person name="Lemieux C."/>
        </authorList>
    </citation>
    <scope>NUCLEOTIDE SEQUENCE [LARGE SCALE GENOMIC DNA]</scope>
    <source>
        <strain evidence="13 14">CCMP1205</strain>
    </source>
</reference>
<evidence type="ECO:0000256" key="3">
    <source>
        <dbReference type="ARBA" id="ARBA00022448"/>
    </source>
</evidence>
<evidence type="ECO:0000256" key="8">
    <source>
        <dbReference type="ARBA" id="ARBA00023128"/>
    </source>
</evidence>
<keyword evidence="8" id="KW-0496">Mitochondrion</keyword>
<dbReference type="Proteomes" id="UP000316726">
    <property type="component" value="Chromosome 7"/>
</dbReference>
<evidence type="ECO:0000256" key="2">
    <source>
        <dbReference type="ARBA" id="ARBA00006375"/>
    </source>
</evidence>
<dbReference type="InterPro" id="IPR023395">
    <property type="entry name" value="MCP_dom_sf"/>
</dbReference>
<feature type="repeat" description="Solcar" evidence="10">
    <location>
        <begin position="227"/>
        <end position="317"/>
    </location>
</feature>
<name>A0A5B8MRR1_9CHLO</name>
<protein>
    <submittedName>
        <fullName evidence="13">Mitochondrial substrate carrier protein</fullName>
    </submittedName>
</protein>
<feature type="repeat" description="Solcar" evidence="10">
    <location>
        <begin position="22"/>
        <end position="104"/>
    </location>
</feature>
<dbReference type="Pfam" id="PF00153">
    <property type="entry name" value="Mito_carr"/>
    <property type="match status" value="3"/>
</dbReference>
<keyword evidence="3 11" id="KW-0813">Transport</keyword>
<feature type="repeat" description="Solcar" evidence="10">
    <location>
        <begin position="127"/>
        <end position="218"/>
    </location>
</feature>
<dbReference type="PANTHER" id="PTHR45618">
    <property type="entry name" value="MITOCHONDRIAL DICARBOXYLATE CARRIER-RELATED"/>
    <property type="match status" value="1"/>
</dbReference>
<dbReference type="InterPro" id="IPR050391">
    <property type="entry name" value="Mito_Metabolite_Transporter"/>
</dbReference>
<evidence type="ECO:0000256" key="11">
    <source>
        <dbReference type="RuleBase" id="RU000488"/>
    </source>
</evidence>
<keyword evidence="6" id="KW-0999">Mitochondrion inner membrane</keyword>
<dbReference type="OrthoDB" id="6703404at2759"/>
<comment type="similarity">
    <text evidence="2 11">Belongs to the mitochondrial carrier (TC 2.A.29) family.</text>
</comment>
<comment type="subcellular location">
    <subcellularLocation>
        <location evidence="1">Mitochondrion inner membrane</location>
        <topology evidence="1">Multi-pass membrane protein</topology>
    </subcellularLocation>
</comment>
<feature type="compositionally biased region" description="Polar residues" evidence="12">
    <location>
        <begin position="357"/>
        <end position="371"/>
    </location>
</feature>
<evidence type="ECO:0000313" key="14">
    <source>
        <dbReference type="Proteomes" id="UP000316726"/>
    </source>
</evidence>
<evidence type="ECO:0000256" key="4">
    <source>
        <dbReference type="ARBA" id="ARBA00022692"/>
    </source>
</evidence>
<dbReference type="SUPFAM" id="SSF103506">
    <property type="entry name" value="Mitochondrial carrier"/>
    <property type="match status" value="1"/>
</dbReference>
<dbReference type="FunFam" id="1.50.40.10:FF:000009">
    <property type="entry name" value="Mitochondrial 2-oxoglutarate/malate carrier protein"/>
    <property type="match status" value="1"/>
</dbReference>
<dbReference type="InterPro" id="IPR018108">
    <property type="entry name" value="MCP_transmembrane"/>
</dbReference>
<evidence type="ECO:0000256" key="1">
    <source>
        <dbReference type="ARBA" id="ARBA00004448"/>
    </source>
</evidence>
<evidence type="ECO:0000256" key="7">
    <source>
        <dbReference type="ARBA" id="ARBA00022989"/>
    </source>
</evidence>
<proteinExistence type="inferred from homology"/>
<evidence type="ECO:0000256" key="9">
    <source>
        <dbReference type="ARBA" id="ARBA00023136"/>
    </source>
</evidence>
<sequence length="371" mass="40472">MEKKGKLELELEGRGNAAKRAWHTAQPFVNGCVAASAALLAVQPADVFKMRYQLGSKMSLVPLAKKILRDEGFRGMYKGLDAGLARQMTYGMTRLGVFRTLSNSAKKRRRDKAEANGRKGEKEDLQLPFWEKGLCALAAGAVGAVVGNPADLAVVRLTADNALPAHLRKNYKGVLDCVVRTVKGEGVLGLWRGSFMTVTRCMAVNLGQLASADQARDMLENLGAKKGGVVSVFGGSVVGGFVGATFSMPFDYVKSQVQSMQPNQFGKLPYKSAFDCARKTLSKHGPMRFYAGFGPYFFRQAPHTIITLCLLAELTSMQDRLEGFGKDKKASSSSSSCKNEETKLERRKRNAKETMALNPNQSEPRAARTQN</sequence>
<organism evidence="13 14">
    <name type="scientific">Chloropicon primus</name>
    <dbReference type="NCBI Taxonomy" id="1764295"/>
    <lineage>
        <taxon>Eukaryota</taxon>
        <taxon>Viridiplantae</taxon>
        <taxon>Chlorophyta</taxon>
        <taxon>Chloropicophyceae</taxon>
        <taxon>Chloropicales</taxon>
        <taxon>Chloropicaceae</taxon>
        <taxon>Chloropicon</taxon>
    </lineage>
</organism>
<gene>
    <name evidence="13" type="ORF">A3770_07p46180</name>
</gene>
<dbReference type="PROSITE" id="PS50920">
    <property type="entry name" value="SOLCAR"/>
    <property type="match status" value="3"/>
</dbReference>
<keyword evidence="4 10" id="KW-0812">Transmembrane</keyword>
<evidence type="ECO:0000256" key="12">
    <source>
        <dbReference type="SAM" id="MobiDB-lite"/>
    </source>
</evidence>